<name>A0A2S4L163_9HYPO</name>
<dbReference type="OrthoDB" id="10025998at2759"/>
<dbReference type="EMBL" id="PKSG01000355">
    <property type="protein sequence ID" value="POR36169.1"/>
    <property type="molecule type" value="Genomic_DNA"/>
</dbReference>
<sequence length="178" mass="19901">MIAVVPPDWRFLFIGSKKSVFAVSRGFGIQIQQALGKIDLIVLPKPWVLNTGEDQARLLTDVRFYDEFLPGAAWILKYNRESILCSNSETSRPEDEGFAGYGGLSLRRVSTIKKALGFQKRRNDSGPEDEWFGKRITSIPGEKVANGSKGVFTVENSLMDKPMGYYTPNHGRGLKKDV</sequence>
<accession>A0A2S4L163</accession>
<reference evidence="2 3" key="1">
    <citation type="submission" date="2018-01" db="EMBL/GenBank/DDBJ databases">
        <title>Harnessing the power of phylogenomics to disentangle the directionality and signatures of interkingdom host jumping in the parasitic fungal genus Tolypocladium.</title>
        <authorList>
            <person name="Quandt C.A."/>
            <person name="Patterson W."/>
            <person name="Spatafora J.W."/>
        </authorList>
    </citation>
    <scope>NUCLEOTIDE SEQUENCE [LARGE SCALE GENOMIC DNA]</scope>
    <source>
        <strain evidence="2 3">NRBC 100945</strain>
    </source>
</reference>
<comment type="caution">
    <text evidence="2">The sequence shown here is derived from an EMBL/GenBank/DDBJ whole genome shotgun (WGS) entry which is preliminary data.</text>
</comment>
<dbReference type="Proteomes" id="UP000237481">
    <property type="component" value="Unassembled WGS sequence"/>
</dbReference>
<dbReference type="AlphaFoldDB" id="A0A2S4L163"/>
<evidence type="ECO:0000259" key="1">
    <source>
        <dbReference type="Pfam" id="PF18922"/>
    </source>
</evidence>
<organism evidence="2 3">
    <name type="scientific">Tolypocladium paradoxum</name>
    <dbReference type="NCBI Taxonomy" id="94208"/>
    <lineage>
        <taxon>Eukaryota</taxon>
        <taxon>Fungi</taxon>
        <taxon>Dikarya</taxon>
        <taxon>Ascomycota</taxon>
        <taxon>Pezizomycotina</taxon>
        <taxon>Sordariomycetes</taxon>
        <taxon>Hypocreomycetidae</taxon>
        <taxon>Hypocreales</taxon>
        <taxon>Ophiocordycipitaceae</taxon>
        <taxon>Tolypocladium</taxon>
    </lineage>
</organism>
<dbReference type="STRING" id="94208.A0A2S4L163"/>
<proteinExistence type="predicted"/>
<evidence type="ECO:0000313" key="3">
    <source>
        <dbReference type="Proteomes" id="UP000237481"/>
    </source>
</evidence>
<dbReference type="InterPro" id="IPR043729">
    <property type="entry name" value="DUF5672"/>
</dbReference>
<feature type="domain" description="DUF5672" evidence="1">
    <location>
        <begin position="96"/>
        <end position="165"/>
    </location>
</feature>
<gene>
    <name evidence="2" type="ORF">TPAR_03642</name>
</gene>
<protein>
    <recommendedName>
        <fullName evidence="1">DUF5672 domain-containing protein</fullName>
    </recommendedName>
</protein>
<evidence type="ECO:0000313" key="2">
    <source>
        <dbReference type="EMBL" id="POR36169.1"/>
    </source>
</evidence>
<keyword evidence="3" id="KW-1185">Reference proteome</keyword>
<dbReference type="Pfam" id="PF18922">
    <property type="entry name" value="DUF5672"/>
    <property type="match status" value="1"/>
</dbReference>